<name>A0A2T2WJ42_9FIRM</name>
<protein>
    <submittedName>
        <fullName evidence="1">Uncharacterized protein</fullName>
    </submittedName>
</protein>
<reference evidence="1 2" key="1">
    <citation type="journal article" date="2014" name="BMC Genomics">
        <title>Comparison of environmental and isolate Sulfobacillus genomes reveals diverse carbon, sulfur, nitrogen, and hydrogen metabolisms.</title>
        <authorList>
            <person name="Justice N.B."/>
            <person name="Norman A."/>
            <person name="Brown C.T."/>
            <person name="Singh A."/>
            <person name="Thomas B.C."/>
            <person name="Banfield J.F."/>
        </authorList>
    </citation>
    <scope>NUCLEOTIDE SEQUENCE [LARGE SCALE GENOMIC DNA]</scope>
    <source>
        <strain evidence="1">AMDSBA3</strain>
    </source>
</reference>
<comment type="caution">
    <text evidence="1">The sequence shown here is derived from an EMBL/GenBank/DDBJ whole genome shotgun (WGS) entry which is preliminary data.</text>
</comment>
<gene>
    <name evidence="1" type="ORF">C7B45_07790</name>
</gene>
<accession>A0A2T2WJ42</accession>
<sequence length="95" mass="10239">MASGLNLQAAVQTARLLVIGTRDTLVARFFIPASARLFAIVETSRQVKPAEHTDDSGSGKDEITLRHGHGALVAVLCMLVLKRKASQSSHSRDRS</sequence>
<proteinExistence type="predicted"/>
<dbReference type="AlphaFoldDB" id="A0A2T2WJ42"/>
<organism evidence="1 2">
    <name type="scientific">Sulfobacillus acidophilus</name>
    <dbReference type="NCBI Taxonomy" id="53633"/>
    <lineage>
        <taxon>Bacteria</taxon>
        <taxon>Bacillati</taxon>
        <taxon>Bacillota</taxon>
        <taxon>Clostridia</taxon>
        <taxon>Eubacteriales</taxon>
        <taxon>Clostridiales Family XVII. Incertae Sedis</taxon>
        <taxon>Sulfobacillus</taxon>
    </lineage>
</organism>
<evidence type="ECO:0000313" key="2">
    <source>
        <dbReference type="Proteomes" id="UP000241848"/>
    </source>
</evidence>
<dbReference type="Proteomes" id="UP000241848">
    <property type="component" value="Unassembled WGS sequence"/>
</dbReference>
<dbReference type="EMBL" id="PXYV01000020">
    <property type="protein sequence ID" value="PSR22259.1"/>
    <property type="molecule type" value="Genomic_DNA"/>
</dbReference>
<evidence type="ECO:0000313" key="1">
    <source>
        <dbReference type="EMBL" id="PSR22259.1"/>
    </source>
</evidence>